<reference evidence="2" key="1">
    <citation type="submission" date="2012-08" db="EMBL/GenBank/DDBJ databases">
        <title>The Genome Sequence of Wuchereria bancrofti.</title>
        <authorList>
            <person name="Nutman T.B."/>
            <person name="Fink D.L."/>
            <person name="Russ C."/>
            <person name="Young S."/>
            <person name="Zeng Q."/>
            <person name="Koehrsen M."/>
            <person name="Alvarado L."/>
            <person name="Berlin A."/>
            <person name="Chapman S.B."/>
            <person name="Chen Z."/>
            <person name="Freedman E."/>
            <person name="Gellesch M."/>
            <person name="Goldberg J."/>
            <person name="Griggs A."/>
            <person name="Gujja S."/>
            <person name="Heilman E.R."/>
            <person name="Heiman D."/>
            <person name="Hepburn T."/>
            <person name="Howarth C."/>
            <person name="Jen D."/>
            <person name="Larson L."/>
            <person name="Lewis B."/>
            <person name="Mehta T."/>
            <person name="Park D."/>
            <person name="Pearson M."/>
            <person name="Roberts A."/>
            <person name="Saif S."/>
            <person name="Shea T."/>
            <person name="Shenoy N."/>
            <person name="Sisk P."/>
            <person name="Stolte C."/>
            <person name="Sykes S."/>
            <person name="Walk T."/>
            <person name="White J."/>
            <person name="Yandava C."/>
            <person name="Haas B."/>
            <person name="Henn M.R."/>
            <person name="Nusbaum C."/>
            <person name="Birren B."/>
        </authorList>
    </citation>
    <scope>NUCLEOTIDE SEQUENCE [LARGE SCALE GENOMIC DNA]</scope>
    <source>
        <strain evidence="2">NA</strain>
    </source>
</reference>
<protein>
    <submittedName>
        <fullName evidence="1">Uncharacterized protein</fullName>
    </submittedName>
</protein>
<organism evidence="1 2">
    <name type="scientific">Wuchereria bancrofti</name>
    <dbReference type="NCBI Taxonomy" id="6293"/>
    <lineage>
        <taxon>Eukaryota</taxon>
        <taxon>Metazoa</taxon>
        <taxon>Ecdysozoa</taxon>
        <taxon>Nematoda</taxon>
        <taxon>Chromadorea</taxon>
        <taxon>Rhabditida</taxon>
        <taxon>Spirurina</taxon>
        <taxon>Spiruromorpha</taxon>
        <taxon>Filarioidea</taxon>
        <taxon>Onchocercidae</taxon>
        <taxon>Wuchereria</taxon>
    </lineage>
</organism>
<gene>
    <name evidence="1" type="ORF">WUBG_08670</name>
</gene>
<dbReference type="AlphaFoldDB" id="J9EZ57"/>
<evidence type="ECO:0000313" key="1">
    <source>
        <dbReference type="EMBL" id="EJW80419.1"/>
    </source>
</evidence>
<dbReference type="EMBL" id="ADBV01004529">
    <property type="protein sequence ID" value="EJW80419.1"/>
    <property type="molecule type" value="Genomic_DNA"/>
</dbReference>
<evidence type="ECO:0000313" key="2">
    <source>
        <dbReference type="Proteomes" id="UP000004810"/>
    </source>
</evidence>
<comment type="caution">
    <text evidence="1">The sequence shown here is derived from an EMBL/GenBank/DDBJ whole genome shotgun (WGS) entry which is preliminary data.</text>
</comment>
<sequence length="100" mass="11016">MPKNVTKEIISHEAITQHIIEQDNNIAEMTDGPVFRAKFINTIADVPLAILMRSGPLGMNACDRPPIVRLTGRSASFSFIVDLTTFDITDLIYDGLVVLS</sequence>
<proteinExistence type="predicted"/>
<accession>J9EZ57</accession>
<name>J9EZ57_WUCBA</name>
<dbReference type="Proteomes" id="UP000004810">
    <property type="component" value="Unassembled WGS sequence"/>
</dbReference>